<feature type="region of interest" description="Disordered" evidence="1">
    <location>
        <begin position="20"/>
        <end position="42"/>
    </location>
</feature>
<accession>K9ZZ97</accession>
<evidence type="ECO:0000313" key="3">
    <source>
        <dbReference type="Proteomes" id="UP000010467"/>
    </source>
</evidence>
<sequence length="42" mass="4767">MMYHLRKLVPDSYERAIDTDSVGMSPEHAHPNAESTVRQLLA</sequence>
<dbReference type="EMBL" id="CP003382">
    <property type="protein sequence ID" value="AFZ66968.1"/>
    <property type="molecule type" value="Genomic_DNA"/>
</dbReference>
<dbReference type="Proteomes" id="UP000010467">
    <property type="component" value="Chromosome"/>
</dbReference>
<name>K9ZZ97_DEIPD</name>
<gene>
    <name evidence="2" type="ordered locus">Deipe_1427</name>
</gene>
<feature type="compositionally biased region" description="Polar residues" evidence="1">
    <location>
        <begin position="33"/>
        <end position="42"/>
    </location>
</feature>
<protein>
    <submittedName>
        <fullName evidence="2">Uncharacterized protein</fullName>
    </submittedName>
</protein>
<evidence type="ECO:0000256" key="1">
    <source>
        <dbReference type="SAM" id="MobiDB-lite"/>
    </source>
</evidence>
<proteinExistence type="predicted"/>
<dbReference type="KEGG" id="dpd:Deipe_1427"/>
<organism evidence="2 3">
    <name type="scientific">Deinococcus peraridilitoris (strain DSM 19664 / LMG 22246 / CIP 109416 / KR-200)</name>
    <dbReference type="NCBI Taxonomy" id="937777"/>
    <lineage>
        <taxon>Bacteria</taxon>
        <taxon>Thermotogati</taxon>
        <taxon>Deinococcota</taxon>
        <taxon>Deinococci</taxon>
        <taxon>Deinococcales</taxon>
        <taxon>Deinococcaceae</taxon>
        <taxon>Deinococcus</taxon>
    </lineage>
</organism>
<reference evidence="3" key="1">
    <citation type="submission" date="2012-03" db="EMBL/GenBank/DDBJ databases">
        <title>Complete sequence of chromosome of Deinococcus peraridilitoris DSM 19664.</title>
        <authorList>
            <person name="Lucas S."/>
            <person name="Copeland A."/>
            <person name="Lapidus A."/>
            <person name="Glavina del Rio T."/>
            <person name="Dalin E."/>
            <person name="Tice H."/>
            <person name="Bruce D."/>
            <person name="Goodwin L."/>
            <person name="Pitluck S."/>
            <person name="Peters L."/>
            <person name="Mikhailova N."/>
            <person name="Lu M."/>
            <person name="Kyrpides N."/>
            <person name="Mavromatis K."/>
            <person name="Ivanova N."/>
            <person name="Brettin T."/>
            <person name="Detter J.C."/>
            <person name="Han C."/>
            <person name="Larimer F."/>
            <person name="Land M."/>
            <person name="Hauser L."/>
            <person name="Markowitz V."/>
            <person name="Cheng J.-F."/>
            <person name="Hugenholtz P."/>
            <person name="Woyke T."/>
            <person name="Wu D."/>
            <person name="Pukall R."/>
            <person name="Steenblock K."/>
            <person name="Brambilla E."/>
            <person name="Klenk H.-P."/>
            <person name="Eisen J.A."/>
        </authorList>
    </citation>
    <scope>NUCLEOTIDE SEQUENCE [LARGE SCALE GENOMIC DNA]</scope>
    <source>
        <strain evidence="3">DSM 19664 / LMG 22246 / CIP 109416 / KR-200</strain>
    </source>
</reference>
<keyword evidence="3" id="KW-1185">Reference proteome</keyword>
<evidence type="ECO:0000313" key="2">
    <source>
        <dbReference type="EMBL" id="AFZ66968.1"/>
    </source>
</evidence>
<dbReference type="HOGENOM" id="CLU_3250389_0_0_0"/>
<dbReference type="AlphaFoldDB" id="K9ZZ97"/>